<accession>A0A8S0PVM5</accession>
<dbReference type="Proteomes" id="UP000594638">
    <property type="component" value="Unassembled WGS sequence"/>
</dbReference>
<keyword evidence="9" id="KW-1185">Reference proteome</keyword>
<evidence type="ECO:0000256" key="4">
    <source>
        <dbReference type="ARBA" id="ARBA00023163"/>
    </source>
</evidence>
<feature type="domain" description="WRKY" evidence="7">
    <location>
        <begin position="110"/>
        <end position="172"/>
    </location>
</feature>
<comment type="subcellular location">
    <subcellularLocation>
        <location evidence="1">Nucleus</location>
    </subcellularLocation>
</comment>
<evidence type="ECO:0000256" key="3">
    <source>
        <dbReference type="ARBA" id="ARBA00023125"/>
    </source>
</evidence>
<evidence type="ECO:0000256" key="2">
    <source>
        <dbReference type="ARBA" id="ARBA00023015"/>
    </source>
</evidence>
<dbReference type="Gramene" id="OE9A046821T1">
    <property type="protein sequence ID" value="OE9A046821C1"/>
    <property type="gene ID" value="OE9A046821"/>
</dbReference>
<dbReference type="OrthoDB" id="2021064at2759"/>
<dbReference type="AlphaFoldDB" id="A0A8S0PVM5"/>
<dbReference type="Gene3D" id="2.20.25.80">
    <property type="entry name" value="WRKY domain"/>
    <property type="match status" value="1"/>
</dbReference>
<dbReference type="GO" id="GO:0003700">
    <property type="term" value="F:DNA-binding transcription factor activity"/>
    <property type="evidence" value="ECO:0007669"/>
    <property type="project" value="InterPro"/>
</dbReference>
<name>A0A8S0PVM5_OLEEU</name>
<dbReference type="GO" id="GO:0043565">
    <property type="term" value="F:sequence-specific DNA binding"/>
    <property type="evidence" value="ECO:0007669"/>
    <property type="project" value="InterPro"/>
</dbReference>
<feature type="compositionally biased region" description="Basic and acidic residues" evidence="6">
    <location>
        <begin position="218"/>
        <end position="238"/>
    </location>
</feature>
<sequence length="306" mass="35039">MSTMSETLVTQRERLIRELVKGKEFTAQLQNLLNKPLKNNGSVSAEELAAKILRSFTETLSVLSSDETFQIDGGDSGSSVCSREIEKKPEKVKDRRGCYKRRRTSDLRNKVSPTMDDGYAWRKYGQKKILNSEYPRCYYRCTHKYEGCKAARQVETVKEDPILYKITYFDHHTCTDRMRAPHIVDLDPVESLNLVSFDSKIPFNQDHPSYSMINIPSGKEEPKRETQSTDMSDVKSSLDDSNSWHKIVPMEKTSSGYAPVWGLKTRPCDHDQEVASGFYSCTSNSLHELDMEGIDQFGDIESFHFD</sequence>
<evidence type="ECO:0000313" key="8">
    <source>
        <dbReference type="EMBL" id="CAA2957872.1"/>
    </source>
</evidence>
<proteinExistence type="predicted"/>
<dbReference type="InterPro" id="IPR003657">
    <property type="entry name" value="WRKY_dom"/>
</dbReference>
<dbReference type="PANTHER" id="PTHR31282">
    <property type="entry name" value="WRKY TRANSCRIPTION FACTOR 21-RELATED"/>
    <property type="match status" value="1"/>
</dbReference>
<keyword evidence="3" id="KW-0238">DNA-binding</keyword>
<evidence type="ECO:0000259" key="7">
    <source>
        <dbReference type="PROSITE" id="PS50811"/>
    </source>
</evidence>
<keyword evidence="5" id="KW-0539">Nucleus</keyword>
<gene>
    <name evidence="8" type="ORF">OLEA9_A046821</name>
</gene>
<evidence type="ECO:0000256" key="6">
    <source>
        <dbReference type="SAM" id="MobiDB-lite"/>
    </source>
</evidence>
<dbReference type="SMART" id="SM00774">
    <property type="entry name" value="WRKY"/>
    <property type="match status" value="1"/>
</dbReference>
<organism evidence="8 9">
    <name type="scientific">Olea europaea subsp. europaea</name>
    <dbReference type="NCBI Taxonomy" id="158383"/>
    <lineage>
        <taxon>Eukaryota</taxon>
        <taxon>Viridiplantae</taxon>
        <taxon>Streptophyta</taxon>
        <taxon>Embryophyta</taxon>
        <taxon>Tracheophyta</taxon>
        <taxon>Spermatophyta</taxon>
        <taxon>Magnoliopsida</taxon>
        <taxon>eudicotyledons</taxon>
        <taxon>Gunneridae</taxon>
        <taxon>Pentapetalae</taxon>
        <taxon>asterids</taxon>
        <taxon>lamiids</taxon>
        <taxon>Lamiales</taxon>
        <taxon>Oleaceae</taxon>
        <taxon>Oleeae</taxon>
        <taxon>Olea</taxon>
    </lineage>
</organism>
<keyword evidence="2" id="KW-0805">Transcription regulation</keyword>
<dbReference type="SUPFAM" id="SSF118290">
    <property type="entry name" value="WRKY DNA-binding domain"/>
    <property type="match status" value="1"/>
</dbReference>
<keyword evidence="4" id="KW-0804">Transcription</keyword>
<feature type="region of interest" description="Disordered" evidence="6">
    <location>
        <begin position="208"/>
        <end position="241"/>
    </location>
</feature>
<reference evidence="8 9" key="1">
    <citation type="submission" date="2019-12" db="EMBL/GenBank/DDBJ databases">
        <authorList>
            <person name="Alioto T."/>
            <person name="Alioto T."/>
            <person name="Gomez Garrido J."/>
        </authorList>
    </citation>
    <scope>NUCLEOTIDE SEQUENCE [LARGE SCALE GENOMIC DNA]</scope>
</reference>
<evidence type="ECO:0000313" key="9">
    <source>
        <dbReference type="Proteomes" id="UP000594638"/>
    </source>
</evidence>
<protein>
    <submittedName>
        <fullName evidence="8">Probable WRKY transcription factor 70</fullName>
    </submittedName>
</protein>
<dbReference type="InterPro" id="IPR044810">
    <property type="entry name" value="WRKY_plant"/>
</dbReference>
<dbReference type="EMBL" id="CACTIH010000242">
    <property type="protein sequence ID" value="CAA2957872.1"/>
    <property type="molecule type" value="Genomic_DNA"/>
</dbReference>
<dbReference type="Pfam" id="PF03106">
    <property type="entry name" value="WRKY"/>
    <property type="match status" value="1"/>
</dbReference>
<dbReference type="PROSITE" id="PS50811">
    <property type="entry name" value="WRKY"/>
    <property type="match status" value="1"/>
</dbReference>
<comment type="caution">
    <text evidence="8">The sequence shown here is derived from an EMBL/GenBank/DDBJ whole genome shotgun (WGS) entry which is preliminary data.</text>
</comment>
<dbReference type="GO" id="GO:0005634">
    <property type="term" value="C:nucleus"/>
    <property type="evidence" value="ECO:0007669"/>
    <property type="project" value="UniProtKB-SubCell"/>
</dbReference>
<dbReference type="InterPro" id="IPR036576">
    <property type="entry name" value="WRKY_dom_sf"/>
</dbReference>
<evidence type="ECO:0000256" key="5">
    <source>
        <dbReference type="ARBA" id="ARBA00023242"/>
    </source>
</evidence>
<evidence type="ECO:0000256" key="1">
    <source>
        <dbReference type="ARBA" id="ARBA00004123"/>
    </source>
</evidence>